<sequence>MRTRNNIVNQPSYADCRTLTPRLSRFTGAILMLVIEQHGVWMNGYGSPPCTASPRPAPVMTGKLIIGGAGIVTALR</sequence>
<dbReference type="AlphaFoldDB" id="A0A5B7EYA5"/>
<name>A0A5B7EYA5_PORTR</name>
<accession>A0A5B7EYA5</accession>
<evidence type="ECO:0000313" key="2">
    <source>
        <dbReference type="Proteomes" id="UP000324222"/>
    </source>
</evidence>
<reference evidence="1 2" key="1">
    <citation type="submission" date="2019-05" db="EMBL/GenBank/DDBJ databases">
        <title>Another draft genome of Portunus trituberculatus and its Hox gene families provides insights of decapod evolution.</title>
        <authorList>
            <person name="Jeong J.-H."/>
            <person name="Song I."/>
            <person name="Kim S."/>
            <person name="Choi T."/>
            <person name="Kim D."/>
            <person name="Ryu S."/>
            <person name="Kim W."/>
        </authorList>
    </citation>
    <scope>NUCLEOTIDE SEQUENCE [LARGE SCALE GENOMIC DNA]</scope>
    <source>
        <tissue evidence="1">Muscle</tissue>
    </source>
</reference>
<organism evidence="1 2">
    <name type="scientific">Portunus trituberculatus</name>
    <name type="common">Swimming crab</name>
    <name type="synonym">Neptunus trituberculatus</name>
    <dbReference type="NCBI Taxonomy" id="210409"/>
    <lineage>
        <taxon>Eukaryota</taxon>
        <taxon>Metazoa</taxon>
        <taxon>Ecdysozoa</taxon>
        <taxon>Arthropoda</taxon>
        <taxon>Crustacea</taxon>
        <taxon>Multicrustacea</taxon>
        <taxon>Malacostraca</taxon>
        <taxon>Eumalacostraca</taxon>
        <taxon>Eucarida</taxon>
        <taxon>Decapoda</taxon>
        <taxon>Pleocyemata</taxon>
        <taxon>Brachyura</taxon>
        <taxon>Eubrachyura</taxon>
        <taxon>Portunoidea</taxon>
        <taxon>Portunidae</taxon>
        <taxon>Portuninae</taxon>
        <taxon>Portunus</taxon>
    </lineage>
</organism>
<proteinExistence type="predicted"/>
<dbReference type="Proteomes" id="UP000324222">
    <property type="component" value="Unassembled WGS sequence"/>
</dbReference>
<protein>
    <submittedName>
        <fullName evidence="1">Uncharacterized protein</fullName>
    </submittedName>
</protein>
<comment type="caution">
    <text evidence="1">The sequence shown here is derived from an EMBL/GenBank/DDBJ whole genome shotgun (WGS) entry which is preliminary data.</text>
</comment>
<evidence type="ECO:0000313" key="1">
    <source>
        <dbReference type="EMBL" id="MPC39731.1"/>
    </source>
</evidence>
<keyword evidence="2" id="KW-1185">Reference proteome</keyword>
<dbReference type="EMBL" id="VSRR010004457">
    <property type="protein sequence ID" value="MPC39731.1"/>
    <property type="molecule type" value="Genomic_DNA"/>
</dbReference>
<gene>
    <name evidence="1" type="ORF">E2C01_033279</name>
</gene>